<feature type="domain" description="PilZ" evidence="1">
    <location>
        <begin position="97"/>
        <end position="203"/>
    </location>
</feature>
<proteinExistence type="predicted"/>
<dbReference type="GO" id="GO:0035438">
    <property type="term" value="F:cyclic-di-GMP binding"/>
    <property type="evidence" value="ECO:0007669"/>
    <property type="project" value="InterPro"/>
</dbReference>
<organism evidence="2 3">
    <name type="scientific">Geothermobacter hydrogeniphilus</name>
    <dbReference type="NCBI Taxonomy" id="1969733"/>
    <lineage>
        <taxon>Bacteria</taxon>
        <taxon>Pseudomonadati</taxon>
        <taxon>Thermodesulfobacteriota</taxon>
        <taxon>Desulfuromonadia</taxon>
        <taxon>Desulfuromonadales</taxon>
        <taxon>Geothermobacteraceae</taxon>
        <taxon>Geothermobacter</taxon>
    </lineage>
</organism>
<reference evidence="2 3" key="1">
    <citation type="journal article" date="2018" name="Genome Announc.">
        <title>Genome Sequence of Geothermobacter sp. HR-1 Iron Reducer from the Loihi Seamount.</title>
        <authorList>
            <person name="Smith H."/>
            <person name="Abuyen K."/>
            <person name="Tremblay J."/>
            <person name="Savalia P."/>
            <person name="Perez-Rodriguez I."/>
            <person name="Emerson D."/>
            <person name="Tully B."/>
            <person name="Amend J."/>
        </authorList>
    </citation>
    <scope>NUCLEOTIDE SEQUENCE [LARGE SCALE GENOMIC DNA]</scope>
    <source>
        <strain evidence="2 3">HR-1</strain>
    </source>
</reference>
<dbReference type="OrthoDB" id="5431167at2"/>
<dbReference type="Gene3D" id="2.40.10.220">
    <property type="entry name" value="predicted glycosyltransferase like domains"/>
    <property type="match status" value="1"/>
</dbReference>
<protein>
    <recommendedName>
        <fullName evidence="1">PilZ domain-containing protein</fullName>
    </recommendedName>
</protein>
<name>A0A2K2HD27_9BACT</name>
<evidence type="ECO:0000313" key="2">
    <source>
        <dbReference type="EMBL" id="PNU21169.1"/>
    </source>
</evidence>
<dbReference type="Proteomes" id="UP000236340">
    <property type="component" value="Unassembled WGS sequence"/>
</dbReference>
<sequence length="224" mass="25426">MAPIDLLAECPLVRINVPLIGRRVLALDCTPEETMPPFFEVTFSPGQLPIDEIDPGGQCTISFDVGGLVYVVRANIDKIIPPRRLRLANVQSYSNMQKREFFRVDTEVSLLYRSDKEPVQKQVSNARVNLSGGGIRFPVEGRFRMRDKVDVKLCLKGFPEVDAECVGRVVRIDETDNGKVEIALAFVEIAPRDRDRIISYCFAQQREQLRKRVKVKSEESSDDR</sequence>
<gene>
    <name evidence="2" type="ORF">C2E25_03800</name>
</gene>
<evidence type="ECO:0000259" key="1">
    <source>
        <dbReference type="Pfam" id="PF07238"/>
    </source>
</evidence>
<dbReference type="Pfam" id="PF07238">
    <property type="entry name" value="PilZ"/>
    <property type="match status" value="1"/>
</dbReference>
<evidence type="ECO:0000313" key="3">
    <source>
        <dbReference type="Proteomes" id="UP000236340"/>
    </source>
</evidence>
<dbReference type="RefSeq" id="WP_103114462.1">
    <property type="nucleotide sequence ID" value="NZ_PPFX01000005.1"/>
</dbReference>
<comment type="caution">
    <text evidence="2">The sequence shown here is derived from an EMBL/GenBank/DDBJ whole genome shotgun (WGS) entry which is preliminary data.</text>
</comment>
<dbReference type="AlphaFoldDB" id="A0A2K2HD27"/>
<accession>A0A2K2HD27</accession>
<dbReference type="InterPro" id="IPR009875">
    <property type="entry name" value="PilZ_domain"/>
</dbReference>
<dbReference type="EMBL" id="PPFX01000005">
    <property type="protein sequence ID" value="PNU21169.1"/>
    <property type="molecule type" value="Genomic_DNA"/>
</dbReference>